<dbReference type="AlphaFoldDB" id="A0A0A9DYH1"/>
<reference evidence="1" key="1">
    <citation type="submission" date="2014-09" db="EMBL/GenBank/DDBJ databases">
        <authorList>
            <person name="Magalhaes I.L.F."/>
            <person name="Oliveira U."/>
            <person name="Santos F.R."/>
            <person name="Vidigal T.H.D.A."/>
            <person name="Brescovit A.D."/>
            <person name="Santos A.J."/>
        </authorList>
    </citation>
    <scope>NUCLEOTIDE SEQUENCE</scope>
    <source>
        <tissue evidence="1">Shoot tissue taken approximately 20 cm above the soil surface</tissue>
    </source>
</reference>
<organism evidence="1">
    <name type="scientific">Arundo donax</name>
    <name type="common">Giant reed</name>
    <name type="synonym">Donax arundinaceus</name>
    <dbReference type="NCBI Taxonomy" id="35708"/>
    <lineage>
        <taxon>Eukaryota</taxon>
        <taxon>Viridiplantae</taxon>
        <taxon>Streptophyta</taxon>
        <taxon>Embryophyta</taxon>
        <taxon>Tracheophyta</taxon>
        <taxon>Spermatophyta</taxon>
        <taxon>Magnoliopsida</taxon>
        <taxon>Liliopsida</taxon>
        <taxon>Poales</taxon>
        <taxon>Poaceae</taxon>
        <taxon>PACMAD clade</taxon>
        <taxon>Arundinoideae</taxon>
        <taxon>Arundineae</taxon>
        <taxon>Arundo</taxon>
    </lineage>
</organism>
<name>A0A0A9DYH1_ARUDO</name>
<dbReference type="EMBL" id="GBRH01205044">
    <property type="protein sequence ID" value="JAD92851.1"/>
    <property type="molecule type" value="Transcribed_RNA"/>
</dbReference>
<protein>
    <submittedName>
        <fullName evidence="1">Protein CASP, putative</fullName>
    </submittedName>
</protein>
<accession>A0A0A9DYH1</accession>
<evidence type="ECO:0000313" key="1">
    <source>
        <dbReference type="EMBL" id="JAD92851.1"/>
    </source>
</evidence>
<proteinExistence type="predicted"/>
<reference evidence="1" key="2">
    <citation type="journal article" date="2015" name="Data Brief">
        <title>Shoot transcriptome of the giant reed, Arundo donax.</title>
        <authorList>
            <person name="Barrero R.A."/>
            <person name="Guerrero F.D."/>
            <person name="Moolhuijzen P."/>
            <person name="Goolsby J.A."/>
            <person name="Tidwell J."/>
            <person name="Bellgard S.E."/>
            <person name="Bellgard M.I."/>
        </authorList>
    </citation>
    <scope>NUCLEOTIDE SEQUENCE</scope>
    <source>
        <tissue evidence="1">Shoot tissue taken approximately 20 cm above the soil surface</tissue>
    </source>
</reference>
<sequence length="28" mass="3344">MNQHKANCLSSALNQRRIELQRRLKSTF</sequence>